<dbReference type="Pfam" id="PF01098">
    <property type="entry name" value="FTSW_RODA_SPOVE"/>
    <property type="match status" value="1"/>
</dbReference>
<feature type="transmembrane region" description="Helical" evidence="6">
    <location>
        <begin position="21"/>
        <end position="46"/>
    </location>
</feature>
<dbReference type="InterPro" id="IPR001182">
    <property type="entry name" value="FtsW/RodA"/>
</dbReference>
<comment type="caution">
    <text evidence="7">The sequence shown here is derived from an EMBL/GenBank/DDBJ whole genome shotgun (WGS) entry which is preliminary data.</text>
</comment>
<keyword evidence="8" id="KW-1185">Reference proteome</keyword>
<comment type="subcellular location">
    <subcellularLocation>
        <location evidence="1">Membrane</location>
        <topology evidence="1">Multi-pass membrane protein</topology>
    </subcellularLocation>
</comment>
<name>A0ABQ6IEU3_9MICO</name>
<proteinExistence type="predicted"/>
<gene>
    <name evidence="7" type="ORF">GCM10025876_18900</name>
</gene>
<organism evidence="7 8">
    <name type="scientific">Demequina litorisediminis</name>
    <dbReference type="NCBI Taxonomy" id="1849022"/>
    <lineage>
        <taxon>Bacteria</taxon>
        <taxon>Bacillati</taxon>
        <taxon>Actinomycetota</taxon>
        <taxon>Actinomycetes</taxon>
        <taxon>Micrococcales</taxon>
        <taxon>Demequinaceae</taxon>
        <taxon>Demequina</taxon>
    </lineage>
</organism>
<keyword evidence="5 6" id="KW-0472">Membrane</keyword>
<evidence type="ECO:0000256" key="1">
    <source>
        <dbReference type="ARBA" id="ARBA00004141"/>
    </source>
</evidence>
<protein>
    <submittedName>
        <fullName evidence="7">Uncharacterized protein</fullName>
    </submittedName>
</protein>
<evidence type="ECO:0000256" key="3">
    <source>
        <dbReference type="ARBA" id="ARBA00022960"/>
    </source>
</evidence>
<keyword evidence="3" id="KW-0133">Cell shape</keyword>
<evidence type="ECO:0000313" key="8">
    <source>
        <dbReference type="Proteomes" id="UP001157125"/>
    </source>
</evidence>
<evidence type="ECO:0000256" key="6">
    <source>
        <dbReference type="SAM" id="Phobius"/>
    </source>
</evidence>
<accession>A0ABQ6IEU3</accession>
<keyword evidence="4 6" id="KW-1133">Transmembrane helix</keyword>
<evidence type="ECO:0000256" key="2">
    <source>
        <dbReference type="ARBA" id="ARBA00022692"/>
    </source>
</evidence>
<dbReference type="Proteomes" id="UP001157125">
    <property type="component" value="Unassembled WGS sequence"/>
</dbReference>
<evidence type="ECO:0000256" key="4">
    <source>
        <dbReference type="ARBA" id="ARBA00022989"/>
    </source>
</evidence>
<dbReference type="PANTHER" id="PTHR30474">
    <property type="entry name" value="CELL CYCLE PROTEIN"/>
    <property type="match status" value="1"/>
</dbReference>
<reference evidence="8" key="1">
    <citation type="journal article" date="2019" name="Int. J. Syst. Evol. Microbiol.">
        <title>The Global Catalogue of Microorganisms (GCM) 10K type strain sequencing project: providing services to taxonomists for standard genome sequencing and annotation.</title>
        <authorList>
            <consortium name="The Broad Institute Genomics Platform"/>
            <consortium name="The Broad Institute Genome Sequencing Center for Infectious Disease"/>
            <person name="Wu L."/>
            <person name="Ma J."/>
        </authorList>
    </citation>
    <scope>NUCLEOTIDE SEQUENCE [LARGE SCALE GENOMIC DNA]</scope>
    <source>
        <strain evidence="8">NBRC 112299</strain>
    </source>
</reference>
<sequence length="172" mass="19031">MSCWCSATTARLRRYTYTAGIVGLVLYLLPLVPGLGITVNGARIWISIGGNSLQPGEFAKIALVIFFAGYLVTNRDTLALAGPKVLGLRFPRVRDMGPLLIVWAAAMLIMVYERDLGASLLFFSIFLGMLYVATQRFSLGRHRHEPLLCGWCLRGPHRAARARPLQRLAQCP</sequence>
<feature type="transmembrane region" description="Helical" evidence="6">
    <location>
        <begin position="118"/>
        <end position="134"/>
    </location>
</feature>
<evidence type="ECO:0000256" key="5">
    <source>
        <dbReference type="ARBA" id="ARBA00023136"/>
    </source>
</evidence>
<feature type="transmembrane region" description="Helical" evidence="6">
    <location>
        <begin position="96"/>
        <end position="112"/>
    </location>
</feature>
<keyword evidence="2 6" id="KW-0812">Transmembrane</keyword>
<evidence type="ECO:0000313" key="7">
    <source>
        <dbReference type="EMBL" id="GMA35686.1"/>
    </source>
</evidence>
<dbReference type="PANTHER" id="PTHR30474:SF3">
    <property type="entry name" value="PEPTIDOGLYCAN GLYCOSYLTRANSFERASE RODA"/>
    <property type="match status" value="1"/>
</dbReference>
<dbReference type="EMBL" id="BSUN01000001">
    <property type="protein sequence ID" value="GMA35686.1"/>
    <property type="molecule type" value="Genomic_DNA"/>
</dbReference>
<feature type="transmembrane region" description="Helical" evidence="6">
    <location>
        <begin position="58"/>
        <end position="75"/>
    </location>
</feature>